<feature type="compositionally biased region" description="Low complexity" evidence="4">
    <location>
        <begin position="129"/>
        <end position="144"/>
    </location>
</feature>
<dbReference type="AlphaFoldDB" id="A0A2W5YYI4"/>
<sequence>MSGSLNRVMLIGRLTRDPELRFTPSGTAVCNLALATNRYGQDASGERREFTDYHDIVVWNQGNRKLAELCGQYLQKGRMVYIEGRLQTRSWDDKDTGAKRYKTEVNANDVQFLDSRQDGEGGGRGGDAGQPATAGAAAGTPALGVNAGGDVDPDDIPF</sequence>
<dbReference type="Pfam" id="PF00436">
    <property type="entry name" value="SSB"/>
    <property type="match status" value="1"/>
</dbReference>
<reference evidence="6 7" key="1">
    <citation type="journal article" date="2017" name="Nature">
        <title>Atmospheric trace gases support primary production in Antarctic desert surface soil.</title>
        <authorList>
            <person name="Ji M."/>
            <person name="Greening C."/>
            <person name="Vanwonterghem I."/>
            <person name="Carere C.R."/>
            <person name="Bay S.K."/>
            <person name="Steen J.A."/>
            <person name="Montgomery K."/>
            <person name="Lines T."/>
            <person name="Beardall J."/>
            <person name="van Dorst J."/>
            <person name="Snape I."/>
            <person name="Stott M.B."/>
            <person name="Hugenholtz P."/>
            <person name="Ferrari B.C."/>
        </authorList>
    </citation>
    <scope>NUCLEOTIDE SEQUENCE [LARGE SCALE GENOMIC DNA]</scope>
    <source>
        <strain evidence="6">RRmetagenome_bin12</strain>
    </source>
</reference>
<dbReference type="EMBL" id="JAEKNS010000074">
    <property type="protein sequence ID" value="MBJ7594570.1"/>
    <property type="molecule type" value="Genomic_DNA"/>
</dbReference>
<evidence type="ECO:0000313" key="7">
    <source>
        <dbReference type="Proteomes" id="UP000248724"/>
    </source>
</evidence>
<protein>
    <recommendedName>
        <fullName evidence="2 3">Single-stranded DNA-binding protein</fullName>
        <shortName evidence="2">SSB</shortName>
    </recommendedName>
</protein>
<proteinExistence type="inferred from homology"/>
<dbReference type="PANTHER" id="PTHR10302">
    <property type="entry name" value="SINGLE-STRANDED DNA-BINDING PROTEIN"/>
    <property type="match status" value="1"/>
</dbReference>
<evidence type="ECO:0000313" key="5">
    <source>
        <dbReference type="EMBL" id="MBJ7594570.1"/>
    </source>
</evidence>
<evidence type="ECO:0000256" key="4">
    <source>
        <dbReference type="SAM" id="MobiDB-lite"/>
    </source>
</evidence>
<accession>A0A934K2D6</accession>
<comment type="subunit">
    <text evidence="2">Homotetramer.</text>
</comment>
<dbReference type="RefSeq" id="WP_337310884.1">
    <property type="nucleotide sequence ID" value="NZ_JAEKNS010000074.1"/>
</dbReference>
<dbReference type="InterPro" id="IPR012340">
    <property type="entry name" value="NA-bd_OB-fold"/>
</dbReference>
<dbReference type="PROSITE" id="PS50935">
    <property type="entry name" value="SSB"/>
    <property type="match status" value="1"/>
</dbReference>
<evidence type="ECO:0000256" key="3">
    <source>
        <dbReference type="PIRNR" id="PIRNR002070"/>
    </source>
</evidence>
<dbReference type="Proteomes" id="UP000606991">
    <property type="component" value="Unassembled WGS sequence"/>
</dbReference>
<keyword evidence="1 2" id="KW-0238">DNA-binding</keyword>
<evidence type="ECO:0000313" key="8">
    <source>
        <dbReference type="Proteomes" id="UP000606991"/>
    </source>
</evidence>
<comment type="caution">
    <text evidence="2">Lacks conserved residue(s) required for the propagation of feature annotation.</text>
</comment>
<feature type="region of interest" description="Disordered" evidence="4">
    <location>
        <begin position="108"/>
        <end position="158"/>
    </location>
</feature>
<name>A0A2W5YYI4_9BACT</name>
<dbReference type="InterPro" id="IPR000424">
    <property type="entry name" value="Primosome_PriB/ssb"/>
</dbReference>
<reference evidence="5 8" key="3">
    <citation type="submission" date="2020-10" db="EMBL/GenBank/DDBJ databases">
        <title>Ca. Dormibacterota MAGs.</title>
        <authorList>
            <person name="Montgomery K."/>
        </authorList>
    </citation>
    <scope>NUCLEOTIDE SEQUENCE [LARGE SCALE GENOMIC DNA]</scope>
    <source>
        <strain evidence="5">SC8812_S17_18</strain>
    </source>
</reference>
<dbReference type="Gene3D" id="2.40.50.140">
    <property type="entry name" value="Nucleic acid-binding proteins"/>
    <property type="match status" value="1"/>
</dbReference>
<dbReference type="NCBIfam" id="TIGR00621">
    <property type="entry name" value="ssb"/>
    <property type="match status" value="1"/>
</dbReference>
<dbReference type="GO" id="GO:0009295">
    <property type="term" value="C:nucleoid"/>
    <property type="evidence" value="ECO:0007669"/>
    <property type="project" value="TreeGrafter"/>
</dbReference>
<accession>A0A2W5YYI4</accession>
<comment type="caution">
    <text evidence="6">The sequence shown here is derived from an EMBL/GenBank/DDBJ whole genome shotgun (WGS) entry which is preliminary data.</text>
</comment>
<evidence type="ECO:0000256" key="2">
    <source>
        <dbReference type="HAMAP-Rule" id="MF_00984"/>
    </source>
</evidence>
<dbReference type="HAMAP" id="MF_00984">
    <property type="entry name" value="SSB"/>
    <property type="match status" value="1"/>
</dbReference>
<dbReference type="Proteomes" id="UP000248724">
    <property type="component" value="Unassembled WGS sequence"/>
</dbReference>
<evidence type="ECO:0000256" key="1">
    <source>
        <dbReference type="ARBA" id="ARBA00023125"/>
    </source>
</evidence>
<reference evidence="6" key="2">
    <citation type="submission" date="2018-05" db="EMBL/GenBank/DDBJ databases">
        <authorList>
            <person name="Ferrari B."/>
        </authorList>
    </citation>
    <scope>NUCLEOTIDE SEQUENCE</scope>
    <source>
        <strain evidence="6">RRmetagenome_bin12</strain>
    </source>
</reference>
<dbReference type="SUPFAM" id="SSF50249">
    <property type="entry name" value="Nucleic acid-binding proteins"/>
    <property type="match status" value="1"/>
</dbReference>
<evidence type="ECO:0000313" key="6">
    <source>
        <dbReference type="EMBL" id="PZR77870.1"/>
    </source>
</evidence>
<dbReference type="InterPro" id="IPR011344">
    <property type="entry name" value="ssDNA-bd"/>
</dbReference>
<dbReference type="CDD" id="cd04496">
    <property type="entry name" value="SSB_OBF"/>
    <property type="match status" value="1"/>
</dbReference>
<organism evidence="6 7">
    <name type="scientific">Candidatus Aeolococcus gillhamiae</name>
    <dbReference type="NCBI Taxonomy" id="3127015"/>
    <lineage>
        <taxon>Bacteria</taxon>
        <taxon>Bacillati</taxon>
        <taxon>Candidatus Dormiibacterota</taxon>
        <taxon>Candidatus Dormibacteria</taxon>
        <taxon>Candidatus Aeolococcales</taxon>
        <taxon>Candidatus Aeolococcaceae</taxon>
        <taxon>Candidatus Aeolococcus</taxon>
    </lineage>
</organism>
<dbReference type="GO" id="GO:0006260">
    <property type="term" value="P:DNA replication"/>
    <property type="evidence" value="ECO:0007669"/>
    <property type="project" value="InterPro"/>
</dbReference>
<dbReference type="EMBL" id="QHBU01000280">
    <property type="protein sequence ID" value="PZR77870.1"/>
    <property type="molecule type" value="Genomic_DNA"/>
</dbReference>
<dbReference type="GO" id="GO:0003697">
    <property type="term" value="F:single-stranded DNA binding"/>
    <property type="evidence" value="ECO:0007669"/>
    <property type="project" value="UniProtKB-UniRule"/>
</dbReference>
<dbReference type="PANTHER" id="PTHR10302:SF27">
    <property type="entry name" value="SINGLE-STRANDED DNA-BINDING PROTEIN"/>
    <property type="match status" value="1"/>
</dbReference>
<gene>
    <name evidence="6" type="ORF">DLM65_14595</name>
    <name evidence="5" type="ORF">JF886_06840</name>
</gene>
<dbReference type="PIRSF" id="PIRSF002070">
    <property type="entry name" value="SSB"/>
    <property type="match status" value="1"/>
</dbReference>